<dbReference type="InterPro" id="IPR036513">
    <property type="entry name" value="STAS_dom_sf"/>
</dbReference>
<proteinExistence type="predicted"/>
<evidence type="ECO:0000313" key="1">
    <source>
        <dbReference type="EMBL" id="SFF78489.1"/>
    </source>
</evidence>
<dbReference type="EMBL" id="FOOG01000009">
    <property type="protein sequence ID" value="SFF78489.1"/>
    <property type="molecule type" value="Genomic_DNA"/>
</dbReference>
<accession>A0A1I2LJ61</accession>
<dbReference type="InterPro" id="IPR038396">
    <property type="entry name" value="SpoIIAA-like_sf"/>
</dbReference>
<dbReference type="InterPro" id="IPR021866">
    <property type="entry name" value="SpoIIAA-like"/>
</dbReference>
<dbReference type="Pfam" id="PF11964">
    <property type="entry name" value="SpoIIAA-like"/>
    <property type="match status" value="1"/>
</dbReference>
<evidence type="ECO:0000313" key="2">
    <source>
        <dbReference type="Proteomes" id="UP000198897"/>
    </source>
</evidence>
<name>A0A1I2LJ61_9BACI</name>
<keyword evidence="2" id="KW-1185">Reference proteome</keyword>
<dbReference type="Proteomes" id="UP000198897">
    <property type="component" value="Unassembled WGS sequence"/>
</dbReference>
<protein>
    <submittedName>
        <fullName evidence="1">SpoIIAA-like</fullName>
    </submittedName>
</protein>
<sequence length="119" mass="13896">MFTILSSRDPSTIVIDIREKLTGHDARMLDDYIQGFFDDDQSFNVLAFVHELNGSTLEGFWEGTKVNLKRWRQFSKFAIVTERAFIELTTQAADYLPGLKAEDYKPNQLEEAWNWLEEN</sequence>
<dbReference type="RefSeq" id="WP_089751385.1">
    <property type="nucleotide sequence ID" value="NZ_FOOG01000009.1"/>
</dbReference>
<reference evidence="2" key="1">
    <citation type="submission" date="2016-10" db="EMBL/GenBank/DDBJ databases">
        <authorList>
            <person name="Varghese N."/>
            <person name="Submissions S."/>
        </authorList>
    </citation>
    <scope>NUCLEOTIDE SEQUENCE [LARGE SCALE GENOMIC DNA]</scope>
    <source>
        <strain evidence="2">FP5</strain>
    </source>
</reference>
<dbReference type="OrthoDB" id="2389786at2"/>
<dbReference type="SUPFAM" id="SSF52091">
    <property type="entry name" value="SpoIIaa-like"/>
    <property type="match status" value="1"/>
</dbReference>
<dbReference type="AlphaFoldDB" id="A0A1I2LJ61"/>
<gene>
    <name evidence="1" type="ORF">SAMN05216353_10916</name>
</gene>
<organism evidence="1 2">
    <name type="scientific">Halobacillus alkaliphilus</name>
    <dbReference type="NCBI Taxonomy" id="396056"/>
    <lineage>
        <taxon>Bacteria</taxon>
        <taxon>Bacillati</taxon>
        <taxon>Bacillota</taxon>
        <taxon>Bacilli</taxon>
        <taxon>Bacillales</taxon>
        <taxon>Bacillaceae</taxon>
        <taxon>Halobacillus</taxon>
    </lineage>
</organism>
<dbReference type="Gene3D" id="3.40.50.10600">
    <property type="entry name" value="SpoIIaa-like domains"/>
    <property type="match status" value="1"/>
</dbReference>